<reference evidence="1 2" key="1">
    <citation type="submission" date="2015-08" db="EMBL/GenBank/DDBJ databases">
        <title>Next Generation Sequencing and Analysis of the Genome of Puccinia sorghi L Schw, the Causal Agent of Maize Common Rust.</title>
        <authorList>
            <person name="Rochi L."/>
            <person name="Burguener G."/>
            <person name="Darino M."/>
            <person name="Turjanski A."/>
            <person name="Kreff E."/>
            <person name="Dieguez M.J."/>
            <person name="Sacco F."/>
        </authorList>
    </citation>
    <scope>NUCLEOTIDE SEQUENCE [LARGE SCALE GENOMIC DNA]</scope>
    <source>
        <strain evidence="1 2">RO10H11247</strain>
    </source>
</reference>
<gene>
    <name evidence="1" type="ORF">VP01_12490g2</name>
</gene>
<dbReference type="EMBL" id="LAVV01002766">
    <property type="protein sequence ID" value="KNZ62611.1"/>
    <property type="molecule type" value="Genomic_DNA"/>
</dbReference>
<evidence type="ECO:0000313" key="2">
    <source>
        <dbReference type="Proteomes" id="UP000037035"/>
    </source>
</evidence>
<dbReference type="Proteomes" id="UP000037035">
    <property type="component" value="Unassembled WGS sequence"/>
</dbReference>
<accession>A0A0L6VPI0</accession>
<dbReference type="AlphaFoldDB" id="A0A0L6VPI0"/>
<proteinExistence type="predicted"/>
<comment type="caution">
    <text evidence="1">The sequence shown here is derived from an EMBL/GenBank/DDBJ whole genome shotgun (WGS) entry which is preliminary data.</text>
</comment>
<evidence type="ECO:0000313" key="1">
    <source>
        <dbReference type="EMBL" id="KNZ62611.1"/>
    </source>
</evidence>
<dbReference type="VEuPathDB" id="FungiDB:VP01_12490g2"/>
<sequence>MFELDDLQDAMLNQLKFCDSKFNLIHNVWTTKGNALDLLVHLFLLSKMIGSSKCSNLV</sequence>
<name>A0A0L6VPI0_9BASI</name>
<protein>
    <submittedName>
        <fullName evidence="1">Uncharacterized protein</fullName>
    </submittedName>
</protein>
<organism evidence="1 2">
    <name type="scientific">Puccinia sorghi</name>
    <dbReference type="NCBI Taxonomy" id="27349"/>
    <lineage>
        <taxon>Eukaryota</taxon>
        <taxon>Fungi</taxon>
        <taxon>Dikarya</taxon>
        <taxon>Basidiomycota</taxon>
        <taxon>Pucciniomycotina</taxon>
        <taxon>Pucciniomycetes</taxon>
        <taxon>Pucciniales</taxon>
        <taxon>Pucciniaceae</taxon>
        <taxon>Puccinia</taxon>
    </lineage>
</organism>
<keyword evidence="2" id="KW-1185">Reference proteome</keyword>